<dbReference type="Gene3D" id="3.40.50.450">
    <property type="match status" value="1"/>
</dbReference>
<gene>
    <name evidence="3" type="ORF">A374_12250</name>
</gene>
<keyword evidence="4" id="KW-1185">Reference proteome</keyword>
<name>I8UDT8_9BACL</name>
<dbReference type="STRING" id="1196324.A374_12250"/>
<evidence type="ECO:0000259" key="2">
    <source>
        <dbReference type="Pfam" id="PF02481"/>
    </source>
</evidence>
<evidence type="ECO:0000256" key="1">
    <source>
        <dbReference type="ARBA" id="ARBA00006525"/>
    </source>
</evidence>
<dbReference type="InterPro" id="IPR003488">
    <property type="entry name" value="DprA"/>
</dbReference>
<dbReference type="GO" id="GO:0009294">
    <property type="term" value="P:DNA-mediated transformation"/>
    <property type="evidence" value="ECO:0007669"/>
    <property type="project" value="InterPro"/>
</dbReference>
<reference evidence="3 4" key="1">
    <citation type="journal article" date="2012" name="J. Bacteriol.">
        <title>Genome of Bacillus macauensis ZFHKF-1, a Long-Chain-Forming Bacterium.</title>
        <authorList>
            <person name="Cai L."/>
            <person name="Zhang T."/>
        </authorList>
    </citation>
    <scope>NUCLEOTIDE SEQUENCE [LARGE SCALE GENOMIC DNA]</scope>
    <source>
        <strain evidence="3 4">ZFHKF-1</strain>
    </source>
</reference>
<evidence type="ECO:0000313" key="3">
    <source>
        <dbReference type="EMBL" id="EIT85070.1"/>
    </source>
</evidence>
<dbReference type="RefSeq" id="WP_007202530.1">
    <property type="nucleotide sequence ID" value="NZ_AKKV01000027.1"/>
</dbReference>
<protein>
    <submittedName>
        <fullName evidence="3">Rossmann fold nucleotide-binding protein involved in DNA uptake</fullName>
    </submittedName>
</protein>
<dbReference type="AlphaFoldDB" id="I8UDT8"/>
<dbReference type="PATRIC" id="fig|1196324.3.peg.2507"/>
<dbReference type="SUPFAM" id="SSF102405">
    <property type="entry name" value="MCP/YpsA-like"/>
    <property type="match status" value="1"/>
</dbReference>
<organism evidence="3 4">
    <name type="scientific">Fictibacillus macauensis ZFHKF-1</name>
    <dbReference type="NCBI Taxonomy" id="1196324"/>
    <lineage>
        <taxon>Bacteria</taxon>
        <taxon>Bacillati</taxon>
        <taxon>Bacillota</taxon>
        <taxon>Bacilli</taxon>
        <taxon>Bacillales</taxon>
        <taxon>Fictibacillaceae</taxon>
        <taxon>Fictibacillus</taxon>
    </lineage>
</organism>
<dbReference type="NCBIfam" id="TIGR00732">
    <property type="entry name" value="dprA"/>
    <property type="match status" value="1"/>
</dbReference>
<comment type="caution">
    <text evidence="3">The sequence shown here is derived from an EMBL/GenBank/DDBJ whole genome shotgun (WGS) entry which is preliminary data.</text>
</comment>
<evidence type="ECO:0000313" key="4">
    <source>
        <dbReference type="Proteomes" id="UP000004080"/>
    </source>
</evidence>
<dbReference type="PANTHER" id="PTHR43022:SF1">
    <property type="entry name" value="PROTEIN SMF"/>
    <property type="match status" value="1"/>
</dbReference>
<dbReference type="OrthoDB" id="9785707at2"/>
<dbReference type="InterPro" id="IPR057666">
    <property type="entry name" value="DrpA_SLOG"/>
</dbReference>
<feature type="domain" description="Smf/DprA SLOG" evidence="2">
    <location>
        <begin position="77"/>
        <end position="286"/>
    </location>
</feature>
<sequence>MDRERLILLHHCRGVTWKVLNHFVALGSLETVFQLTSTDVMELTGMKRETSDAFIHDRDRLCSKEIQHFYHKHDIHIHTMTDEKYPPLLKQIYDPPWVLYTKGNQEVLNNPNTLGVVGTRHPTREGQLSLQRVVTPLINDGWVIVSGLAIGMDTQAHELTVRNDGSTMAVLGSGLGCVYPKQNEALALRITHKGVLVTEYPYLVQPQKWHFPQRNRIISGLSRGVLVTEAKEKSGSLITADQAMEQGRDVFALPGSLLNEYAHGTNRLIQEGAKLVLGAQDILDELTVKDWAKMEY</sequence>
<proteinExistence type="inferred from homology"/>
<accession>I8UDT8</accession>
<comment type="similarity">
    <text evidence="1">Belongs to the DprA/Smf family.</text>
</comment>
<dbReference type="Proteomes" id="UP000004080">
    <property type="component" value="Unassembled WGS sequence"/>
</dbReference>
<dbReference type="eggNOG" id="COG0758">
    <property type="taxonomic scope" value="Bacteria"/>
</dbReference>
<dbReference type="EMBL" id="AKKV01000027">
    <property type="protein sequence ID" value="EIT85070.1"/>
    <property type="molecule type" value="Genomic_DNA"/>
</dbReference>
<dbReference type="Pfam" id="PF02481">
    <property type="entry name" value="DNA_processg_A"/>
    <property type="match status" value="1"/>
</dbReference>
<dbReference type="PANTHER" id="PTHR43022">
    <property type="entry name" value="PROTEIN SMF"/>
    <property type="match status" value="1"/>
</dbReference>